<reference evidence="1" key="1">
    <citation type="submission" date="2014-09" db="EMBL/GenBank/DDBJ databases">
        <authorList>
            <person name="Magalhaes I.L.F."/>
            <person name="Oliveira U."/>
            <person name="Santos F.R."/>
            <person name="Vidigal T.H.D.A."/>
            <person name="Brescovit A.D."/>
            <person name="Santos A.J."/>
        </authorList>
    </citation>
    <scope>NUCLEOTIDE SEQUENCE</scope>
    <source>
        <tissue evidence="1">Shoot tissue taken approximately 20 cm above the soil surface</tissue>
    </source>
</reference>
<dbReference type="EMBL" id="GBRH01251802">
    <property type="protein sequence ID" value="JAD46093.1"/>
    <property type="molecule type" value="Transcribed_RNA"/>
</dbReference>
<evidence type="ECO:0000313" key="1">
    <source>
        <dbReference type="EMBL" id="JAD46093.1"/>
    </source>
</evidence>
<sequence>MLPLASVGAEDLEGLGNVAGGVATVAAAAGSW</sequence>
<protein>
    <submittedName>
        <fullName evidence="1">Uncharacterized protein</fullName>
    </submittedName>
</protein>
<reference evidence="1" key="2">
    <citation type="journal article" date="2015" name="Data Brief">
        <title>Shoot transcriptome of the giant reed, Arundo donax.</title>
        <authorList>
            <person name="Barrero R.A."/>
            <person name="Guerrero F.D."/>
            <person name="Moolhuijzen P."/>
            <person name="Goolsby J.A."/>
            <person name="Tidwell J."/>
            <person name="Bellgard S.E."/>
            <person name="Bellgard M.I."/>
        </authorList>
    </citation>
    <scope>NUCLEOTIDE SEQUENCE</scope>
    <source>
        <tissue evidence="1">Shoot tissue taken approximately 20 cm above the soil surface</tissue>
    </source>
</reference>
<dbReference type="AlphaFoldDB" id="A0A0A9A871"/>
<name>A0A0A9A871_ARUDO</name>
<proteinExistence type="predicted"/>
<accession>A0A0A9A871</accession>
<organism evidence="1">
    <name type="scientific">Arundo donax</name>
    <name type="common">Giant reed</name>
    <name type="synonym">Donax arundinaceus</name>
    <dbReference type="NCBI Taxonomy" id="35708"/>
    <lineage>
        <taxon>Eukaryota</taxon>
        <taxon>Viridiplantae</taxon>
        <taxon>Streptophyta</taxon>
        <taxon>Embryophyta</taxon>
        <taxon>Tracheophyta</taxon>
        <taxon>Spermatophyta</taxon>
        <taxon>Magnoliopsida</taxon>
        <taxon>Liliopsida</taxon>
        <taxon>Poales</taxon>
        <taxon>Poaceae</taxon>
        <taxon>PACMAD clade</taxon>
        <taxon>Arundinoideae</taxon>
        <taxon>Arundineae</taxon>
        <taxon>Arundo</taxon>
    </lineage>
</organism>